<reference evidence="1" key="1">
    <citation type="submission" date="2024-06" db="EMBL/GenBank/DDBJ databases">
        <authorList>
            <consortium name="consrtm"/>
            <person name="Uemura M."/>
            <person name="Terahara T."/>
        </authorList>
    </citation>
    <scope>NUCLEOTIDE SEQUENCE</scope>
    <source>
        <strain evidence="1">KM77-8</strain>
        <plasmid evidence="1">pKM77-8_1</plasmid>
    </source>
</reference>
<organism evidence="1">
    <name type="scientific">Streptomyces haneummycinicus</name>
    <dbReference type="NCBI Taxonomy" id="3074435"/>
    <lineage>
        <taxon>Bacteria</taxon>
        <taxon>Bacillati</taxon>
        <taxon>Actinomycetota</taxon>
        <taxon>Actinomycetes</taxon>
        <taxon>Kitasatosporales</taxon>
        <taxon>Streptomycetaceae</taxon>
        <taxon>Streptomyces</taxon>
    </lineage>
</organism>
<evidence type="ECO:0000313" key="1">
    <source>
        <dbReference type="EMBL" id="BFO23063.1"/>
    </source>
</evidence>
<proteinExistence type="predicted"/>
<dbReference type="AlphaFoldDB" id="A0AAT9I095"/>
<geneLocation type="plasmid" evidence="1">
    <name>pKM77-8_1</name>
</geneLocation>
<protein>
    <submittedName>
        <fullName evidence="1">Uncharacterized protein</fullName>
    </submittedName>
</protein>
<reference evidence="1" key="2">
    <citation type="submission" date="2024-07" db="EMBL/GenBank/DDBJ databases">
        <title>Streptomyces haneummycinica sp. nov., a new antibiotic-producing actinobacterium isolated from marine sediment.</title>
        <authorList>
            <person name="Uemura M."/>
            <person name="Hamada M."/>
            <person name="Hirano S."/>
            <person name="Kobayashi K."/>
            <person name="Ohshiro T."/>
            <person name="Kobayashi T."/>
            <person name="Terahara T."/>
        </authorList>
    </citation>
    <scope>NUCLEOTIDE SEQUENCE</scope>
    <source>
        <strain evidence="1">KM77-8</strain>
        <plasmid evidence="1">pKM77-8_1</plasmid>
    </source>
</reference>
<dbReference type="EMBL" id="AP035769">
    <property type="protein sequence ID" value="BFO23063.1"/>
    <property type="molecule type" value="Genomic_DNA"/>
</dbReference>
<accession>A0AAT9I095</accession>
<gene>
    <name evidence="1" type="ORF">SHKM778_94510</name>
</gene>
<keyword evidence="1" id="KW-0614">Plasmid</keyword>
<sequence length="237" mass="25010">MVPPGASFAVVPNQDRLPHVKALADLLRPRVSGIGRCGGAAGPVLEPFGPALGPLLAVGLGVRERAALVLVDDDAHGEAQFANRLRRRVDLVPVRRPVPGVVETQASERTEEPPPMRADRLKDPVSLPRALQKGAVGAGVGDHDIRLLGRAVALPRRRREGRGHARGAHPGEFAAGVQQGFLVPARGALAVSGEGKRYGPVPVVHRRVLDLIGCHGRSLVLKVRGSSSGAAIPFRHH</sequence>
<name>A0AAT9I095_9ACTN</name>